<dbReference type="PATRIC" id="fig|1179773.3.peg.4515"/>
<sequence>MEIACDESGSEGEKLVGGVTAVFAHASVRLDPADAAACLAELRDRIRSPALEYKANHLLRPKHRPTLLWLLGPAGPVLGHAYVQLVDKRAFLLHHLGHTPPGPLEPYNDALRARGPHGSLDPLFPAIVRAVRHWGDDVTVRHDFHPTLTASRIARLHDAAPGLRELTLVDSRADHRVQVADFVAGVARRIAEEESRGHPDPEVARLLRPYVIGVR</sequence>
<proteinExistence type="predicted"/>
<evidence type="ECO:0000313" key="1">
    <source>
        <dbReference type="EMBL" id="CCH31787.1"/>
    </source>
</evidence>
<dbReference type="Proteomes" id="UP000006281">
    <property type="component" value="Chromosome"/>
</dbReference>
<gene>
    <name evidence="1" type="ordered locus">BN6_45070</name>
</gene>
<name>K0K2H8_SACES</name>
<dbReference type="AlphaFoldDB" id="K0K2H8"/>
<dbReference type="EMBL" id="HE804045">
    <property type="protein sequence ID" value="CCH31787.1"/>
    <property type="molecule type" value="Genomic_DNA"/>
</dbReference>
<evidence type="ECO:0008006" key="3">
    <source>
        <dbReference type="Google" id="ProtNLM"/>
    </source>
</evidence>
<dbReference type="KEGG" id="sesp:BN6_45070"/>
<keyword evidence="2" id="KW-1185">Reference proteome</keyword>
<accession>K0K2H8</accession>
<reference evidence="1 2" key="1">
    <citation type="journal article" date="2012" name="BMC Genomics">
        <title>Complete genome sequence of Saccharothrix espanaensis DSM 44229T and comparison to the other completely sequenced Pseudonocardiaceae.</title>
        <authorList>
            <person name="Strobel T."/>
            <person name="Al-Dilaimi A."/>
            <person name="Blom J."/>
            <person name="Gessner A."/>
            <person name="Kalinowski J."/>
            <person name="Luzhetska M."/>
            <person name="Puhler A."/>
            <person name="Szczepanowski R."/>
            <person name="Bechthold A."/>
            <person name="Ruckert C."/>
        </authorList>
    </citation>
    <scope>NUCLEOTIDE SEQUENCE [LARGE SCALE GENOMIC DNA]</scope>
    <source>
        <strain evidence="2">ATCC 51144 / DSM 44229 / JCM 9112 / NBRC 15066 / NRRL 15764</strain>
    </source>
</reference>
<organism evidence="1 2">
    <name type="scientific">Saccharothrix espanaensis (strain ATCC 51144 / DSM 44229 / JCM 9112 / NBRC 15066 / NRRL 15764)</name>
    <dbReference type="NCBI Taxonomy" id="1179773"/>
    <lineage>
        <taxon>Bacteria</taxon>
        <taxon>Bacillati</taxon>
        <taxon>Actinomycetota</taxon>
        <taxon>Actinomycetes</taxon>
        <taxon>Pseudonocardiales</taxon>
        <taxon>Pseudonocardiaceae</taxon>
        <taxon>Saccharothrix</taxon>
    </lineage>
</organism>
<dbReference type="eggNOG" id="ENOG502Z9UU">
    <property type="taxonomic scope" value="Bacteria"/>
</dbReference>
<dbReference type="HOGENOM" id="CLU_065986_0_0_11"/>
<protein>
    <recommendedName>
        <fullName evidence="3">DUF3800 domain-containing protein</fullName>
    </recommendedName>
</protein>
<evidence type="ECO:0000313" key="2">
    <source>
        <dbReference type="Proteomes" id="UP000006281"/>
    </source>
</evidence>
<dbReference type="STRING" id="1179773.BN6_45070"/>